<feature type="transmembrane region" description="Helical" evidence="6">
    <location>
        <begin position="174"/>
        <end position="192"/>
    </location>
</feature>
<evidence type="ECO:0000256" key="4">
    <source>
        <dbReference type="ARBA" id="ARBA00022989"/>
    </source>
</evidence>
<organism evidence="8 9">
    <name type="scientific">Nephila pilipes</name>
    <name type="common">Giant wood spider</name>
    <name type="synonym">Nephila maculata</name>
    <dbReference type="NCBI Taxonomy" id="299642"/>
    <lineage>
        <taxon>Eukaryota</taxon>
        <taxon>Metazoa</taxon>
        <taxon>Ecdysozoa</taxon>
        <taxon>Arthropoda</taxon>
        <taxon>Chelicerata</taxon>
        <taxon>Arachnida</taxon>
        <taxon>Araneae</taxon>
        <taxon>Araneomorphae</taxon>
        <taxon>Entelegynae</taxon>
        <taxon>Araneoidea</taxon>
        <taxon>Nephilidae</taxon>
        <taxon>Nephila</taxon>
    </lineage>
</organism>
<name>A0A8X6M982_NEPPI</name>
<keyword evidence="3 6" id="KW-0812">Transmembrane</keyword>
<dbReference type="EMBL" id="BMAW01088749">
    <property type="protein sequence ID" value="GFS36389.1"/>
    <property type="molecule type" value="Genomic_DNA"/>
</dbReference>
<proteinExistence type="inferred from homology"/>
<feature type="transmembrane region" description="Helical" evidence="6">
    <location>
        <begin position="129"/>
        <end position="148"/>
    </location>
</feature>
<dbReference type="OrthoDB" id="191706at2759"/>
<evidence type="ECO:0000259" key="7">
    <source>
        <dbReference type="Pfam" id="PF10277"/>
    </source>
</evidence>
<feature type="transmembrane region" description="Helical" evidence="6">
    <location>
        <begin position="94"/>
        <end position="117"/>
    </location>
</feature>
<evidence type="ECO:0000256" key="2">
    <source>
        <dbReference type="ARBA" id="ARBA00006565"/>
    </source>
</evidence>
<dbReference type="Pfam" id="PF10277">
    <property type="entry name" value="Frag1"/>
    <property type="match status" value="1"/>
</dbReference>
<evidence type="ECO:0000313" key="8">
    <source>
        <dbReference type="EMBL" id="GFS36389.1"/>
    </source>
</evidence>
<evidence type="ECO:0000256" key="6">
    <source>
        <dbReference type="SAM" id="Phobius"/>
    </source>
</evidence>
<dbReference type="InterPro" id="IPR050911">
    <property type="entry name" value="DRAM/TMEM150_Autophagy_Mod"/>
</dbReference>
<dbReference type="GO" id="GO:0012505">
    <property type="term" value="C:endomembrane system"/>
    <property type="evidence" value="ECO:0007669"/>
    <property type="project" value="UniProtKB-SubCell"/>
</dbReference>
<comment type="similarity">
    <text evidence="2">Belongs to the DRAM/TMEM150 family.</text>
</comment>
<dbReference type="PANTHER" id="PTHR21324:SF2">
    <property type="entry name" value="EG:22E5.9 PROTEIN"/>
    <property type="match status" value="1"/>
</dbReference>
<feature type="domain" description="CWH43-like N-terminal" evidence="7">
    <location>
        <begin position="9"/>
        <end position="197"/>
    </location>
</feature>
<evidence type="ECO:0000256" key="5">
    <source>
        <dbReference type="ARBA" id="ARBA00023136"/>
    </source>
</evidence>
<dbReference type="Proteomes" id="UP000887013">
    <property type="component" value="Unassembled WGS sequence"/>
</dbReference>
<feature type="transmembrane region" description="Helical" evidence="6">
    <location>
        <begin position="56"/>
        <end position="74"/>
    </location>
</feature>
<comment type="caution">
    <text evidence="8">The sequence shown here is derived from an EMBL/GenBank/DDBJ whole genome shotgun (WGS) entry which is preliminary data.</text>
</comment>
<evidence type="ECO:0000313" key="9">
    <source>
        <dbReference type="Proteomes" id="UP000887013"/>
    </source>
</evidence>
<accession>A0A8X6M982</accession>
<feature type="transmembrane region" description="Helical" evidence="6">
    <location>
        <begin position="17"/>
        <end position="35"/>
    </location>
</feature>
<reference evidence="8" key="1">
    <citation type="submission" date="2020-08" db="EMBL/GenBank/DDBJ databases">
        <title>Multicomponent nature underlies the extraordinary mechanical properties of spider dragline silk.</title>
        <authorList>
            <person name="Kono N."/>
            <person name="Nakamura H."/>
            <person name="Mori M."/>
            <person name="Yoshida Y."/>
            <person name="Ohtoshi R."/>
            <person name="Malay A.D."/>
            <person name="Moran D.A.P."/>
            <person name="Tomita M."/>
            <person name="Numata K."/>
            <person name="Arakawa K."/>
        </authorList>
    </citation>
    <scope>NUCLEOTIDE SEQUENCE</scope>
</reference>
<evidence type="ECO:0000256" key="3">
    <source>
        <dbReference type="ARBA" id="ARBA00022692"/>
    </source>
</evidence>
<dbReference type="InterPro" id="IPR019402">
    <property type="entry name" value="CWH43_N"/>
</dbReference>
<evidence type="ECO:0000256" key="1">
    <source>
        <dbReference type="ARBA" id="ARBA00004127"/>
    </source>
</evidence>
<keyword evidence="4 6" id="KW-1133">Transmembrane helix</keyword>
<keyword evidence="5 6" id="KW-0472">Membrane</keyword>
<protein>
    <recommendedName>
        <fullName evidence="7">CWH43-like N-terminal domain-containing protein</fullName>
    </recommendedName>
</protein>
<comment type="subcellular location">
    <subcellularLocation>
        <location evidence="1">Endomembrane system</location>
        <topology evidence="1">Multi-pass membrane protein</topology>
    </subcellularLocation>
</comment>
<dbReference type="AlphaFoldDB" id="A0A8X6M982"/>
<sequence length="227" mass="25758">MTNPKVSDSAQSGICSVALYAISVIGSVMITVRYVHVSSQNETKNWRLSLLNKLGLSTGYISFTGLVIVASFPIRLDKERQDLWDSSVLIPPLLGAFFAFFCGALYLLFQTAISLFYYEGNRRIVLTRFGFFMICAVCFATSTLSTMLRDKQLSPSNMYLQSDVMSKFISEPDLLSSLCEWVMVFFFALYFLTFVRESETISVVITFRQFLTRRRISLTSLTNMSKI</sequence>
<keyword evidence="9" id="KW-1185">Reference proteome</keyword>
<gene>
    <name evidence="8" type="primary">AVEN_20999_1</name>
    <name evidence="8" type="ORF">NPIL_571101</name>
</gene>
<dbReference type="PANTHER" id="PTHR21324">
    <property type="entry name" value="FASTING-INDUCIBLE INTEGRAL MEMBRANE PROTEIN TM6P1-RELATED"/>
    <property type="match status" value="1"/>
</dbReference>